<dbReference type="Pfam" id="PF08245">
    <property type="entry name" value="Mur_ligase_M"/>
    <property type="match status" value="1"/>
</dbReference>
<dbReference type="Gene3D" id="3.40.1190.10">
    <property type="entry name" value="Mur-like, catalytic domain"/>
    <property type="match status" value="1"/>
</dbReference>
<dbReference type="EMBL" id="JABANE010000025">
    <property type="protein sequence ID" value="NME68562.1"/>
    <property type="molecule type" value="Genomic_DNA"/>
</dbReference>
<dbReference type="SUPFAM" id="SSF53623">
    <property type="entry name" value="MurD-like peptide ligases, catalytic domain"/>
    <property type="match status" value="1"/>
</dbReference>
<dbReference type="PANTHER" id="PTHR43445">
    <property type="entry name" value="UDP-N-ACETYLMURAMATE--L-ALANINE LIGASE-RELATED"/>
    <property type="match status" value="1"/>
</dbReference>
<dbReference type="EC" id="6.3.2.8" evidence="3 14"/>
<dbReference type="PANTHER" id="PTHR43445:SF3">
    <property type="entry name" value="UDP-N-ACETYLMURAMATE--L-ALANINE LIGASE"/>
    <property type="match status" value="1"/>
</dbReference>
<evidence type="ECO:0000256" key="12">
    <source>
        <dbReference type="ARBA" id="ARBA00023316"/>
    </source>
</evidence>
<comment type="function">
    <text evidence="14">Cell wall formation.</text>
</comment>
<comment type="catalytic activity">
    <reaction evidence="13 14">
        <text>UDP-N-acetyl-alpha-D-muramate + L-alanine + ATP = UDP-N-acetyl-alpha-D-muramoyl-L-alanine + ADP + phosphate + H(+)</text>
        <dbReference type="Rhea" id="RHEA:23372"/>
        <dbReference type="ChEBI" id="CHEBI:15378"/>
        <dbReference type="ChEBI" id="CHEBI:30616"/>
        <dbReference type="ChEBI" id="CHEBI:43474"/>
        <dbReference type="ChEBI" id="CHEBI:57972"/>
        <dbReference type="ChEBI" id="CHEBI:70757"/>
        <dbReference type="ChEBI" id="CHEBI:83898"/>
        <dbReference type="ChEBI" id="CHEBI:456216"/>
        <dbReference type="EC" id="6.3.2.8"/>
    </reaction>
</comment>
<evidence type="ECO:0000259" key="15">
    <source>
        <dbReference type="Pfam" id="PF01225"/>
    </source>
</evidence>
<keyword evidence="5 14" id="KW-0436">Ligase</keyword>
<gene>
    <name evidence="14" type="primary">murC</name>
    <name evidence="18" type="ORF">HHU12_11380</name>
</gene>
<dbReference type="GO" id="GO:0008763">
    <property type="term" value="F:UDP-N-acetylmuramate-L-alanine ligase activity"/>
    <property type="evidence" value="ECO:0007669"/>
    <property type="project" value="UniProtKB-UniRule"/>
</dbReference>
<evidence type="ECO:0000256" key="2">
    <source>
        <dbReference type="ARBA" id="ARBA00004752"/>
    </source>
</evidence>
<keyword evidence="7 14" id="KW-0547">Nucleotide-binding</keyword>
<evidence type="ECO:0000256" key="3">
    <source>
        <dbReference type="ARBA" id="ARBA00012211"/>
    </source>
</evidence>
<evidence type="ECO:0000256" key="8">
    <source>
        <dbReference type="ARBA" id="ARBA00022840"/>
    </source>
</evidence>
<comment type="similarity">
    <text evidence="14">Belongs to the MurCDEF family.</text>
</comment>
<dbReference type="SUPFAM" id="SSF51984">
    <property type="entry name" value="MurCD N-terminal domain"/>
    <property type="match status" value="1"/>
</dbReference>
<dbReference type="Gene3D" id="3.40.50.720">
    <property type="entry name" value="NAD(P)-binding Rossmann-like Domain"/>
    <property type="match status" value="1"/>
</dbReference>
<evidence type="ECO:0000256" key="6">
    <source>
        <dbReference type="ARBA" id="ARBA00022618"/>
    </source>
</evidence>
<keyword evidence="19" id="KW-1185">Reference proteome</keyword>
<dbReference type="InterPro" id="IPR036615">
    <property type="entry name" value="Mur_ligase_C_dom_sf"/>
</dbReference>
<evidence type="ECO:0000256" key="4">
    <source>
        <dbReference type="ARBA" id="ARBA00022490"/>
    </source>
</evidence>
<dbReference type="GO" id="GO:0008360">
    <property type="term" value="P:regulation of cell shape"/>
    <property type="evidence" value="ECO:0007669"/>
    <property type="project" value="UniProtKB-KW"/>
</dbReference>
<evidence type="ECO:0000256" key="11">
    <source>
        <dbReference type="ARBA" id="ARBA00023306"/>
    </source>
</evidence>
<keyword evidence="6 14" id="KW-0132">Cell division</keyword>
<dbReference type="UniPathway" id="UPA00219"/>
<dbReference type="InterPro" id="IPR050061">
    <property type="entry name" value="MurCDEF_pg_biosynth"/>
</dbReference>
<dbReference type="NCBIfam" id="TIGR01082">
    <property type="entry name" value="murC"/>
    <property type="match status" value="1"/>
</dbReference>
<keyword evidence="12 14" id="KW-0961">Cell wall biogenesis/degradation</keyword>
<organism evidence="18 19">
    <name type="scientific">Flammeovirga aprica JL-4</name>
    <dbReference type="NCBI Taxonomy" id="694437"/>
    <lineage>
        <taxon>Bacteria</taxon>
        <taxon>Pseudomonadati</taxon>
        <taxon>Bacteroidota</taxon>
        <taxon>Cytophagia</taxon>
        <taxon>Cytophagales</taxon>
        <taxon>Flammeovirgaceae</taxon>
        <taxon>Flammeovirga</taxon>
    </lineage>
</organism>
<comment type="pathway">
    <text evidence="2 14">Cell wall biogenesis; peptidoglycan biosynthesis.</text>
</comment>
<evidence type="ECO:0000313" key="18">
    <source>
        <dbReference type="EMBL" id="NME68562.1"/>
    </source>
</evidence>
<keyword evidence="11 14" id="KW-0131">Cell cycle</keyword>
<feature type="domain" description="Mur ligase C-terminal" evidence="16">
    <location>
        <begin position="317"/>
        <end position="426"/>
    </location>
</feature>
<proteinExistence type="inferred from homology"/>
<evidence type="ECO:0000259" key="16">
    <source>
        <dbReference type="Pfam" id="PF02875"/>
    </source>
</evidence>
<dbReference type="InterPro" id="IPR000713">
    <property type="entry name" value="Mur_ligase_N"/>
</dbReference>
<evidence type="ECO:0000256" key="7">
    <source>
        <dbReference type="ARBA" id="ARBA00022741"/>
    </source>
</evidence>
<evidence type="ECO:0000256" key="5">
    <source>
        <dbReference type="ARBA" id="ARBA00022598"/>
    </source>
</evidence>
<dbReference type="Pfam" id="PF02875">
    <property type="entry name" value="Mur_ligase_C"/>
    <property type="match status" value="1"/>
</dbReference>
<feature type="domain" description="Mur ligase central" evidence="17">
    <location>
        <begin position="116"/>
        <end position="294"/>
    </location>
</feature>
<protein>
    <recommendedName>
        <fullName evidence="3 14">UDP-N-acetylmuramate--L-alanine ligase</fullName>
        <ecNumber evidence="3 14">6.3.2.8</ecNumber>
    </recommendedName>
    <alternativeName>
        <fullName evidence="14">UDP-N-acetylmuramoyl-L-alanine synthetase</fullName>
    </alternativeName>
</protein>
<evidence type="ECO:0000256" key="10">
    <source>
        <dbReference type="ARBA" id="ARBA00022984"/>
    </source>
</evidence>
<dbReference type="GO" id="GO:0005524">
    <property type="term" value="F:ATP binding"/>
    <property type="evidence" value="ECO:0007669"/>
    <property type="project" value="UniProtKB-UniRule"/>
</dbReference>
<name>A0A7X9P480_9BACT</name>
<comment type="subcellular location">
    <subcellularLocation>
        <location evidence="1 14">Cytoplasm</location>
    </subcellularLocation>
</comment>
<keyword evidence="10 14" id="KW-0573">Peptidoglycan synthesis</keyword>
<dbReference type="Proteomes" id="UP000576082">
    <property type="component" value="Unassembled WGS sequence"/>
</dbReference>
<keyword evidence="9 14" id="KW-0133">Cell shape</keyword>
<dbReference type="InterPro" id="IPR005758">
    <property type="entry name" value="UDP-N-AcMur_Ala_ligase_MurC"/>
</dbReference>
<evidence type="ECO:0000256" key="14">
    <source>
        <dbReference type="HAMAP-Rule" id="MF_00046"/>
    </source>
</evidence>
<dbReference type="InterPro" id="IPR004101">
    <property type="entry name" value="Mur_ligase_C"/>
</dbReference>
<dbReference type="HAMAP" id="MF_00046">
    <property type="entry name" value="MurC"/>
    <property type="match status" value="1"/>
</dbReference>
<evidence type="ECO:0000313" key="19">
    <source>
        <dbReference type="Proteomes" id="UP000576082"/>
    </source>
</evidence>
<dbReference type="RefSeq" id="WP_169656863.1">
    <property type="nucleotide sequence ID" value="NZ_JABANE010000025.1"/>
</dbReference>
<dbReference type="Pfam" id="PF01225">
    <property type="entry name" value="Mur_ligase"/>
    <property type="match status" value="1"/>
</dbReference>
<accession>A0A7X9P480</accession>
<dbReference type="GO" id="GO:0051301">
    <property type="term" value="P:cell division"/>
    <property type="evidence" value="ECO:0007669"/>
    <property type="project" value="UniProtKB-KW"/>
</dbReference>
<dbReference type="GO" id="GO:0009252">
    <property type="term" value="P:peptidoglycan biosynthetic process"/>
    <property type="evidence" value="ECO:0007669"/>
    <property type="project" value="UniProtKB-UniRule"/>
</dbReference>
<feature type="binding site" evidence="14">
    <location>
        <begin position="118"/>
        <end position="124"/>
    </location>
    <ligand>
        <name>ATP</name>
        <dbReference type="ChEBI" id="CHEBI:30616"/>
    </ligand>
</feature>
<keyword evidence="8 14" id="KW-0067">ATP-binding</keyword>
<dbReference type="AlphaFoldDB" id="A0A7X9P480"/>
<feature type="domain" description="Mur ligase N-terminal catalytic" evidence="15">
    <location>
        <begin position="6"/>
        <end position="110"/>
    </location>
</feature>
<evidence type="ECO:0000256" key="9">
    <source>
        <dbReference type="ARBA" id="ARBA00022960"/>
    </source>
</evidence>
<dbReference type="GO" id="GO:0005737">
    <property type="term" value="C:cytoplasm"/>
    <property type="evidence" value="ECO:0007669"/>
    <property type="project" value="UniProtKB-SubCell"/>
</dbReference>
<dbReference type="SUPFAM" id="SSF53244">
    <property type="entry name" value="MurD-like peptide ligases, peptide-binding domain"/>
    <property type="match status" value="1"/>
</dbReference>
<sequence length="457" mass="50769">MLPAYIYFLGVGGIGMSALARWFNANSYEVEGYDKTPTDLTVKLQEEGINIVFDDSKEALSEKLLSLPKEDVLIVYTPAIPSSHQGMQYLKENGYTLKKRAEVLGMITNDSFTVGIAGTHGKTTTSSMLSHILKHAGKNVSAFLGGISTNYGTNMLLGDNSKSDHIVVVEADEFDRSFLQLSPNVIGVTSCEADHLDIYGDEEAVFVSFQEFINKLPQDGQLFLEKSIKKLTPQGKVALTTYGIEGGDVYAENLHVANGAFVFDVKINEIKLEKVALQMPGYHNVANALLAMSIALQIGITAEEVRKGIESYKGVKRRFEKWVDTPNKVYIDDYAHHPTEITTFIKSLKALYPEEKITVVFQPHLYSRTADFADNFGESLSLADDVWLLPLYPAREKFVEGVNSEMLLGKILHNNKRIVQDEDLLEEVKKYDGKVIATVGAGNIDRFIKDIAQIHNE</sequence>
<dbReference type="GO" id="GO:0071555">
    <property type="term" value="P:cell wall organization"/>
    <property type="evidence" value="ECO:0007669"/>
    <property type="project" value="UniProtKB-KW"/>
</dbReference>
<evidence type="ECO:0000259" key="17">
    <source>
        <dbReference type="Pfam" id="PF08245"/>
    </source>
</evidence>
<comment type="caution">
    <text evidence="18">The sequence shown here is derived from an EMBL/GenBank/DDBJ whole genome shotgun (WGS) entry which is preliminary data.</text>
</comment>
<dbReference type="Gene3D" id="3.90.190.20">
    <property type="entry name" value="Mur ligase, C-terminal domain"/>
    <property type="match status" value="1"/>
</dbReference>
<evidence type="ECO:0000256" key="1">
    <source>
        <dbReference type="ARBA" id="ARBA00004496"/>
    </source>
</evidence>
<evidence type="ECO:0000256" key="13">
    <source>
        <dbReference type="ARBA" id="ARBA00047833"/>
    </source>
</evidence>
<dbReference type="InterPro" id="IPR013221">
    <property type="entry name" value="Mur_ligase_cen"/>
</dbReference>
<dbReference type="InterPro" id="IPR036565">
    <property type="entry name" value="Mur-like_cat_sf"/>
</dbReference>
<reference evidence="18 19" key="1">
    <citation type="submission" date="2020-04" db="EMBL/GenBank/DDBJ databases">
        <title>Flammeovirga sp. SR4, a novel species isolated from seawater.</title>
        <authorList>
            <person name="Wang X."/>
        </authorList>
    </citation>
    <scope>NUCLEOTIDE SEQUENCE [LARGE SCALE GENOMIC DNA]</scope>
    <source>
        <strain evidence="18 19">ATCC 23126</strain>
    </source>
</reference>
<keyword evidence="4 14" id="KW-0963">Cytoplasm</keyword>